<dbReference type="EMBL" id="JALBCA010000025">
    <property type="protein sequence ID" value="KAI2389216.1"/>
    <property type="molecule type" value="Genomic_DNA"/>
</dbReference>
<accession>A0ACB8UZT8</accession>
<sequence>MHSVISKKHTRAMARPSSCPPSRLLVGLPKKTPYLRFMNMRRLEEDVVAQSRRSGSDPRESPFLVVFDVPPSMSELLENSPSDFQKHHTVLDKREQILVIETMVSNPHETAAVEFGNQLYSKVRSMGLKPLSTGCSTVEEGNYRKEPDGSWWPEKKHRAEMSHQWPNVVLEVGYAERDAKLAIDAQGWLEAAGSTVQIAITVKIDRTTPQIHIKAWEPSYIGRGTRSNRPKARVKQDIWVTHANGASRASDTLELDFEKIFDRPRNPAKPQEQNVIFSKEDLVDLAEDVWFFQNMVEA</sequence>
<comment type="caution">
    <text evidence="1">The sequence shown here is derived from an EMBL/GenBank/DDBJ whole genome shotgun (WGS) entry which is preliminary data.</text>
</comment>
<proteinExistence type="predicted"/>
<name>A0ACB8UZT8_9EURO</name>
<evidence type="ECO:0000313" key="1">
    <source>
        <dbReference type="EMBL" id="KAI2389216.1"/>
    </source>
</evidence>
<organism evidence="1">
    <name type="scientific">Ophidiomyces ophidiicola</name>
    <dbReference type="NCBI Taxonomy" id="1387563"/>
    <lineage>
        <taxon>Eukaryota</taxon>
        <taxon>Fungi</taxon>
        <taxon>Dikarya</taxon>
        <taxon>Ascomycota</taxon>
        <taxon>Pezizomycotina</taxon>
        <taxon>Eurotiomycetes</taxon>
        <taxon>Eurotiomycetidae</taxon>
        <taxon>Onygenales</taxon>
        <taxon>Onygenaceae</taxon>
        <taxon>Ophidiomyces</taxon>
    </lineage>
</organism>
<protein>
    <submittedName>
        <fullName evidence="1">Uncharacterized protein</fullName>
    </submittedName>
</protein>
<reference evidence="1" key="1">
    <citation type="journal article" date="2022" name="bioRxiv">
        <title>Population genetic analysis of Ophidiomyces ophidiicola, the causative agent of snake fungal disease, indicates recent introductions to the USA.</title>
        <authorList>
            <person name="Ladner J.T."/>
            <person name="Palmer J.M."/>
            <person name="Ettinger C.L."/>
            <person name="Stajich J.E."/>
            <person name="Farrell T.M."/>
            <person name="Glorioso B.M."/>
            <person name="Lawson B."/>
            <person name="Price S.J."/>
            <person name="Stengle A.G."/>
            <person name="Grear D.A."/>
            <person name="Lorch J.M."/>
        </authorList>
    </citation>
    <scope>NUCLEOTIDE SEQUENCE</scope>
    <source>
        <strain evidence="1">NWHC 24266-5</strain>
    </source>
</reference>
<gene>
    <name evidence="1" type="ORF">LOY88_002182</name>
</gene>